<dbReference type="Gene3D" id="3.10.20.90">
    <property type="entry name" value="Phosphatidylinositol 3-kinase Catalytic Subunit, Chain A, domain 1"/>
    <property type="match status" value="1"/>
</dbReference>
<evidence type="ECO:0000313" key="3">
    <source>
        <dbReference type="Proteomes" id="UP000015105"/>
    </source>
</evidence>
<reference evidence="3" key="1">
    <citation type="journal article" date="2014" name="Science">
        <title>Ancient hybridizations among the ancestral genomes of bread wheat.</title>
        <authorList>
            <consortium name="International Wheat Genome Sequencing Consortium,"/>
            <person name="Marcussen T."/>
            <person name="Sandve S.R."/>
            <person name="Heier L."/>
            <person name="Spannagl M."/>
            <person name="Pfeifer M."/>
            <person name="Jakobsen K.S."/>
            <person name="Wulff B.B."/>
            <person name="Steuernagel B."/>
            <person name="Mayer K.F."/>
            <person name="Olsen O.A."/>
        </authorList>
    </citation>
    <scope>NUCLEOTIDE SEQUENCE [LARGE SCALE GENOMIC DNA]</scope>
    <source>
        <strain evidence="3">cv. AL8/78</strain>
    </source>
</reference>
<dbReference type="Proteomes" id="UP000015105">
    <property type="component" value="Chromosome 6D"/>
</dbReference>
<evidence type="ECO:0000313" key="2">
    <source>
        <dbReference type="EnsemblPlants" id="AET6Gv20287800.2"/>
    </source>
</evidence>
<dbReference type="GO" id="GO:0003677">
    <property type="term" value="F:DNA binding"/>
    <property type="evidence" value="ECO:0007669"/>
    <property type="project" value="InterPro"/>
</dbReference>
<dbReference type="PANTHER" id="PTHR31384">
    <property type="entry name" value="AUXIN RESPONSE FACTOR 4-RELATED"/>
    <property type="match status" value="1"/>
</dbReference>
<sequence length="136" mass="15217">LLKHCRMGVVLLALESWKSGLFAQPNDSTVFFLNIFLHVILTYVCQVHKRGAISRSIDIGSFSGYGELNQALAHMFGMEGQLEDRQSIGWKCIYQDDEGDFLLLGDGPWEQGVCDHREVHLDLVTSRGSSTDVSGW</sequence>
<dbReference type="GO" id="GO:0006355">
    <property type="term" value="P:regulation of DNA-templated transcription"/>
    <property type="evidence" value="ECO:0007669"/>
    <property type="project" value="InterPro"/>
</dbReference>
<reference evidence="2" key="3">
    <citation type="journal article" date="2017" name="Nature">
        <title>Genome sequence of the progenitor of the wheat D genome Aegilops tauschii.</title>
        <authorList>
            <person name="Luo M.C."/>
            <person name="Gu Y.Q."/>
            <person name="Puiu D."/>
            <person name="Wang H."/>
            <person name="Twardziok S.O."/>
            <person name="Deal K.R."/>
            <person name="Huo N."/>
            <person name="Zhu T."/>
            <person name="Wang L."/>
            <person name="Wang Y."/>
            <person name="McGuire P.E."/>
            <person name="Liu S."/>
            <person name="Long H."/>
            <person name="Ramasamy R.K."/>
            <person name="Rodriguez J.C."/>
            <person name="Van S.L."/>
            <person name="Yuan L."/>
            <person name="Wang Z."/>
            <person name="Xia Z."/>
            <person name="Xiao L."/>
            <person name="Anderson O.D."/>
            <person name="Ouyang S."/>
            <person name="Liang Y."/>
            <person name="Zimin A.V."/>
            <person name="Pertea G."/>
            <person name="Qi P."/>
            <person name="Bennetzen J.L."/>
            <person name="Dai X."/>
            <person name="Dawson M.W."/>
            <person name="Muller H.G."/>
            <person name="Kugler K."/>
            <person name="Rivarola-Duarte L."/>
            <person name="Spannagl M."/>
            <person name="Mayer K.F.X."/>
            <person name="Lu F.H."/>
            <person name="Bevan M.W."/>
            <person name="Leroy P."/>
            <person name="Li P."/>
            <person name="You F.M."/>
            <person name="Sun Q."/>
            <person name="Liu Z."/>
            <person name="Lyons E."/>
            <person name="Wicker T."/>
            <person name="Salzberg S.L."/>
            <person name="Devos K.M."/>
            <person name="Dvorak J."/>
        </authorList>
    </citation>
    <scope>NUCLEOTIDE SEQUENCE [LARGE SCALE GENOMIC DNA]</scope>
    <source>
        <strain evidence="2">cv. AL8/78</strain>
    </source>
</reference>
<reference evidence="2" key="4">
    <citation type="submission" date="2019-03" db="UniProtKB">
        <authorList>
            <consortium name="EnsemblPlants"/>
        </authorList>
    </citation>
    <scope>IDENTIFICATION</scope>
</reference>
<feature type="domain" description="PB1" evidence="1">
    <location>
        <begin position="42"/>
        <end position="124"/>
    </location>
</feature>
<organism evidence="2 3">
    <name type="scientific">Aegilops tauschii subsp. strangulata</name>
    <name type="common">Goatgrass</name>
    <dbReference type="NCBI Taxonomy" id="200361"/>
    <lineage>
        <taxon>Eukaryota</taxon>
        <taxon>Viridiplantae</taxon>
        <taxon>Streptophyta</taxon>
        <taxon>Embryophyta</taxon>
        <taxon>Tracheophyta</taxon>
        <taxon>Spermatophyta</taxon>
        <taxon>Magnoliopsida</taxon>
        <taxon>Liliopsida</taxon>
        <taxon>Poales</taxon>
        <taxon>Poaceae</taxon>
        <taxon>BOP clade</taxon>
        <taxon>Pooideae</taxon>
        <taxon>Triticodae</taxon>
        <taxon>Triticeae</taxon>
        <taxon>Triticinae</taxon>
        <taxon>Aegilops</taxon>
    </lineage>
</organism>
<dbReference type="PANTHER" id="PTHR31384:SF14">
    <property type="entry name" value="AUXIN RESPONSE FACTOR 5"/>
    <property type="match status" value="1"/>
</dbReference>
<keyword evidence="3" id="KW-1185">Reference proteome</keyword>
<dbReference type="STRING" id="200361.A0A453N9S3"/>
<dbReference type="Gramene" id="AET6Gv20287800.2">
    <property type="protein sequence ID" value="AET6Gv20287800.2"/>
    <property type="gene ID" value="AET6Gv20287800"/>
</dbReference>
<evidence type="ECO:0000259" key="1">
    <source>
        <dbReference type="PROSITE" id="PS51745"/>
    </source>
</evidence>
<reference evidence="2" key="5">
    <citation type="journal article" date="2021" name="G3 (Bethesda)">
        <title>Aegilops tauschii genome assembly Aet v5.0 features greater sequence contiguity and improved annotation.</title>
        <authorList>
            <person name="Wang L."/>
            <person name="Zhu T."/>
            <person name="Rodriguez J.C."/>
            <person name="Deal K.R."/>
            <person name="Dubcovsky J."/>
            <person name="McGuire P.E."/>
            <person name="Lux T."/>
            <person name="Spannagl M."/>
            <person name="Mayer K.F.X."/>
            <person name="Baldrich P."/>
            <person name="Meyers B.C."/>
            <person name="Huo N."/>
            <person name="Gu Y.Q."/>
            <person name="Zhou H."/>
            <person name="Devos K.M."/>
            <person name="Bennetzen J.L."/>
            <person name="Unver T."/>
            <person name="Budak H."/>
            <person name="Gulick P.J."/>
            <person name="Galiba G."/>
            <person name="Kalapos B."/>
            <person name="Nelson D.R."/>
            <person name="Li P."/>
            <person name="You F.M."/>
            <person name="Luo M.C."/>
            <person name="Dvorak J."/>
        </authorList>
    </citation>
    <scope>NUCLEOTIDE SEQUENCE [LARGE SCALE GENOMIC DNA]</scope>
    <source>
        <strain evidence="2">cv. AL8/78</strain>
    </source>
</reference>
<dbReference type="AlphaFoldDB" id="A0A453N9S3"/>
<protein>
    <recommendedName>
        <fullName evidence="1">PB1 domain-containing protein</fullName>
    </recommendedName>
</protein>
<dbReference type="EnsemblPlants" id="AET6Gv20287800.2">
    <property type="protein sequence ID" value="AET6Gv20287800.2"/>
    <property type="gene ID" value="AET6Gv20287800"/>
</dbReference>
<dbReference type="GO" id="GO:0009725">
    <property type="term" value="P:response to hormone"/>
    <property type="evidence" value="ECO:0007669"/>
    <property type="project" value="InterPro"/>
</dbReference>
<reference evidence="3" key="2">
    <citation type="journal article" date="2017" name="Nat. Plants">
        <title>The Aegilops tauschii genome reveals multiple impacts of transposons.</title>
        <authorList>
            <person name="Zhao G."/>
            <person name="Zou C."/>
            <person name="Li K."/>
            <person name="Wang K."/>
            <person name="Li T."/>
            <person name="Gao L."/>
            <person name="Zhang X."/>
            <person name="Wang H."/>
            <person name="Yang Z."/>
            <person name="Liu X."/>
            <person name="Jiang W."/>
            <person name="Mao L."/>
            <person name="Kong X."/>
            <person name="Jiao Y."/>
            <person name="Jia J."/>
        </authorList>
    </citation>
    <scope>NUCLEOTIDE SEQUENCE [LARGE SCALE GENOMIC DNA]</scope>
    <source>
        <strain evidence="3">cv. AL8/78</strain>
    </source>
</reference>
<dbReference type="SUPFAM" id="SSF54277">
    <property type="entry name" value="CAD &amp; PB1 domains"/>
    <property type="match status" value="1"/>
</dbReference>
<dbReference type="InterPro" id="IPR053793">
    <property type="entry name" value="PB1-like"/>
</dbReference>
<dbReference type="PROSITE" id="PS51745">
    <property type="entry name" value="PB1"/>
    <property type="match status" value="1"/>
</dbReference>
<dbReference type="InterPro" id="IPR044835">
    <property type="entry name" value="ARF_plant"/>
</dbReference>
<proteinExistence type="predicted"/>
<accession>A0A453N9S3</accession>
<name>A0A453N9S3_AEGTS</name>